<keyword evidence="6" id="KW-1185">Reference proteome</keyword>
<dbReference type="GO" id="GO:0008422">
    <property type="term" value="F:beta-glucosidase activity"/>
    <property type="evidence" value="ECO:0007669"/>
    <property type="project" value="TreeGrafter"/>
</dbReference>
<gene>
    <name evidence="5" type="ORF">I313_03195</name>
</gene>
<feature type="chain" id="PRO_5002221492" evidence="4">
    <location>
        <begin position="22"/>
        <end position="476"/>
    </location>
</feature>
<dbReference type="GO" id="GO:0009986">
    <property type="term" value="C:cell surface"/>
    <property type="evidence" value="ECO:0007669"/>
    <property type="project" value="TreeGrafter"/>
</dbReference>
<reference evidence="5 6" key="1">
    <citation type="submission" date="2015-01" db="EMBL/GenBank/DDBJ databases">
        <title>The Genome Sequence of Cryptococcus gattii Ram5.</title>
        <authorList>
            <consortium name="The Broad Institute Genomics Platform"/>
            <person name="Cuomo C."/>
            <person name="Litvintseva A."/>
            <person name="Chen Y."/>
            <person name="Heitman J."/>
            <person name="Sun S."/>
            <person name="Springer D."/>
            <person name="Dromer F."/>
            <person name="Young S."/>
            <person name="Zeng Q."/>
            <person name="Gargeya S."/>
            <person name="Abouelleil A."/>
            <person name="Alvarado L."/>
            <person name="Chapman S.B."/>
            <person name="Gainer-Dewar J."/>
            <person name="Goldberg J."/>
            <person name="Griggs A."/>
            <person name="Gujja S."/>
            <person name="Hansen M."/>
            <person name="Howarth C."/>
            <person name="Imamovic A."/>
            <person name="Larimer J."/>
            <person name="Murphy C."/>
            <person name="Naylor J."/>
            <person name="Pearson M."/>
            <person name="Priest M."/>
            <person name="Roberts A."/>
            <person name="Saif S."/>
            <person name="Shea T."/>
            <person name="Sykes S."/>
            <person name="Wortman J."/>
            <person name="Nusbaum C."/>
            <person name="Birren B."/>
        </authorList>
    </citation>
    <scope>NUCLEOTIDE SEQUENCE [LARGE SCALE GENOMIC DNA]</scope>
    <source>
        <strain evidence="5 6">Ram5</strain>
    </source>
</reference>
<sequence length="476" mass="53608">MWPNVLWVLTIAAFFAHPTRALSSWYTEPGGTPTGSVEGDKWSFCQVLGQDECLARLQQHWDTYITEDDFKRFANYSLNTVRIPMGYWAWTTPEDYEPWYGLDVMMDLHGLPGGANGQDNQGYKGPIEFQSNSTNMDRAIEALANMTKYVTADKFDGVVKAIELTNEPYILEFNSRGMDFYTLADFYLKGYQAVRANEHIIEGANEVMVVIHDAFQPLLNWRYFWSEESLGLNWTNYALDTHIYDAFNGADQKSYQEHLDTICGLSASIAEAQQYFPVIVGEFALGVNTYCVDYQSCWGLTMDEVIANFTSTYEASLFMRQFWEVQSDVYELGAGWIFWSVHHELAGPWSWTQSAAQNWIPMDPSEKIWPFYPDASSYCLDTFNPLEGDQNLPSFPLYANNYTNIDISSVKPVKLNAANPASNSTVASATLSSFSQSSTSSPSSSSSENGSLYTAPLPSSLTSLLLVVMVVSTKRR</sequence>
<dbReference type="Proteomes" id="UP000053392">
    <property type="component" value="Unassembled WGS sequence"/>
</dbReference>
<dbReference type="InterPro" id="IPR017853">
    <property type="entry name" value="GH"/>
</dbReference>
<keyword evidence="4" id="KW-0732">Signal</keyword>
<dbReference type="EMBL" id="KN847902">
    <property type="protein sequence ID" value="KIR40547.1"/>
    <property type="molecule type" value="Genomic_DNA"/>
</dbReference>
<proteinExistence type="inferred from homology"/>
<dbReference type="PANTHER" id="PTHR31297">
    <property type="entry name" value="GLUCAN ENDO-1,6-BETA-GLUCOSIDASE B"/>
    <property type="match status" value="1"/>
</dbReference>
<evidence type="ECO:0000313" key="5">
    <source>
        <dbReference type="EMBL" id="KIR40547.1"/>
    </source>
</evidence>
<dbReference type="OrthoDB" id="62120at2759"/>
<keyword evidence="3" id="KW-0326">Glycosidase</keyword>
<evidence type="ECO:0000256" key="2">
    <source>
        <dbReference type="ARBA" id="ARBA00022801"/>
    </source>
</evidence>
<evidence type="ECO:0000256" key="4">
    <source>
        <dbReference type="SAM" id="SignalP"/>
    </source>
</evidence>
<evidence type="ECO:0000256" key="3">
    <source>
        <dbReference type="ARBA" id="ARBA00023295"/>
    </source>
</evidence>
<dbReference type="GO" id="GO:0009251">
    <property type="term" value="P:glucan catabolic process"/>
    <property type="evidence" value="ECO:0007669"/>
    <property type="project" value="TreeGrafter"/>
</dbReference>
<dbReference type="AlphaFoldDB" id="A0A0D0T443"/>
<dbReference type="GO" id="GO:0005576">
    <property type="term" value="C:extracellular region"/>
    <property type="evidence" value="ECO:0007669"/>
    <property type="project" value="TreeGrafter"/>
</dbReference>
<comment type="similarity">
    <text evidence="1">Belongs to the glycosyl hydrolase 5 (cellulase A) family.</text>
</comment>
<protein>
    <submittedName>
        <fullName evidence="5">Glucan 1,3-beta-glucosidase</fullName>
    </submittedName>
</protein>
<accession>A0A0D0T443</accession>
<feature type="signal peptide" evidence="4">
    <location>
        <begin position="1"/>
        <end position="21"/>
    </location>
</feature>
<keyword evidence="2" id="KW-0378">Hydrolase</keyword>
<organism evidence="5 6">
    <name type="scientific">Cryptococcus deuterogattii Ram5</name>
    <dbReference type="NCBI Taxonomy" id="1296110"/>
    <lineage>
        <taxon>Eukaryota</taxon>
        <taxon>Fungi</taxon>
        <taxon>Dikarya</taxon>
        <taxon>Basidiomycota</taxon>
        <taxon>Agaricomycotina</taxon>
        <taxon>Tremellomycetes</taxon>
        <taxon>Tremellales</taxon>
        <taxon>Cryptococcaceae</taxon>
        <taxon>Cryptococcus</taxon>
        <taxon>Cryptococcus gattii species complex</taxon>
    </lineage>
</organism>
<evidence type="ECO:0000256" key="1">
    <source>
        <dbReference type="ARBA" id="ARBA00005641"/>
    </source>
</evidence>
<name>A0A0D0T443_9TREE</name>
<dbReference type="PANTHER" id="PTHR31297:SF42">
    <property type="entry name" value="GLYCOSIDE HYDROLASE FAMILY 5 DOMAIN-CONTAINING PROTEIN"/>
    <property type="match status" value="1"/>
</dbReference>
<evidence type="ECO:0000313" key="6">
    <source>
        <dbReference type="Proteomes" id="UP000053392"/>
    </source>
</evidence>
<dbReference type="HOGENOM" id="CLU_004624_0_2_1"/>
<dbReference type="Gene3D" id="3.20.20.80">
    <property type="entry name" value="Glycosidases"/>
    <property type="match status" value="1"/>
</dbReference>
<dbReference type="InterPro" id="IPR050386">
    <property type="entry name" value="Glycosyl_hydrolase_5"/>
</dbReference>
<dbReference type="SUPFAM" id="SSF51445">
    <property type="entry name" value="(Trans)glycosidases"/>
    <property type="match status" value="1"/>
</dbReference>